<dbReference type="NCBIfam" id="NF040586">
    <property type="entry name" value="FxSxx_TPR"/>
    <property type="match status" value="1"/>
</dbReference>
<keyword evidence="1" id="KW-0175">Coiled coil</keyword>
<evidence type="ECO:0000259" key="2">
    <source>
        <dbReference type="Pfam" id="PF00931"/>
    </source>
</evidence>
<dbReference type="GO" id="GO:0043531">
    <property type="term" value="F:ADP binding"/>
    <property type="evidence" value="ECO:0007669"/>
    <property type="project" value="InterPro"/>
</dbReference>
<comment type="caution">
    <text evidence="4">The sequence shown here is derived from an EMBL/GenBank/DDBJ whole genome shotgun (WGS) entry which is preliminary data.</text>
</comment>
<feature type="coiled-coil region" evidence="1">
    <location>
        <begin position="667"/>
        <end position="694"/>
    </location>
</feature>
<dbReference type="PANTHER" id="PTHR46082">
    <property type="entry name" value="ATP/GTP-BINDING PROTEIN-RELATED"/>
    <property type="match status" value="1"/>
</dbReference>
<dbReference type="PANTHER" id="PTHR46082:SF6">
    <property type="entry name" value="AAA+ ATPASE DOMAIN-CONTAINING PROTEIN-RELATED"/>
    <property type="match status" value="1"/>
</dbReference>
<feature type="domain" description="DUF7779" evidence="3">
    <location>
        <begin position="270"/>
        <end position="358"/>
    </location>
</feature>
<accession>A0A2T0N3S2</accession>
<evidence type="ECO:0000256" key="1">
    <source>
        <dbReference type="SAM" id="Coils"/>
    </source>
</evidence>
<dbReference type="EMBL" id="PVNG01000005">
    <property type="protein sequence ID" value="PRX66821.1"/>
    <property type="molecule type" value="Genomic_DNA"/>
</dbReference>
<dbReference type="AlphaFoldDB" id="A0A2T0N3S2"/>
<dbReference type="RefSeq" id="WP_245955822.1">
    <property type="nucleotide sequence ID" value="NZ_PVNG01000005.1"/>
</dbReference>
<gene>
    <name evidence="4" type="ORF">B0I32_105261</name>
</gene>
<dbReference type="Pfam" id="PF13424">
    <property type="entry name" value="TPR_12"/>
    <property type="match status" value="3"/>
</dbReference>
<evidence type="ECO:0000313" key="5">
    <source>
        <dbReference type="Proteomes" id="UP000238312"/>
    </source>
</evidence>
<dbReference type="Pfam" id="PF25000">
    <property type="entry name" value="DUF7779"/>
    <property type="match status" value="1"/>
</dbReference>
<name>A0A2T0N3S2_9ACTN</name>
<evidence type="ECO:0000313" key="4">
    <source>
        <dbReference type="EMBL" id="PRX66821.1"/>
    </source>
</evidence>
<dbReference type="InterPro" id="IPR027417">
    <property type="entry name" value="P-loop_NTPase"/>
</dbReference>
<dbReference type="InterPro" id="IPR011990">
    <property type="entry name" value="TPR-like_helical_dom_sf"/>
</dbReference>
<sequence length="846" mass="94838">MNEQAAPQTVPRMPPIWGRKIPGRNKHFTGRENLLNGLRKSLTETNTAAVVPLPQALQGLGGVGKTQLAIEYAWAYRGYYDLVWWVAADQPLLIPSALAGLTEDLKLPSAGSMGIEEAADSVRDALQRGDPVDRWLLIFDNADDPEEIRPFIPHGSQDGHVLITSRNSRWSGVAETVSVDVFSPAESVFFLRKRLRRDVPEKEAVHLAHELGDLPLALEQAAALQDTTGMSTDEYVRLLAEQTGKLLQLGKSTEYPHTMTAAWQLSVHQIESRMREAAEVLRCLAFFGPDPIPRFVFERGRDSGAERMGTVLSNPLTRSQAFAELARFSLLRIEPDTGTVQVHRLVQALLRDSLEKEQQDAIRHEVHLLLAAGAPTDPEDISTQEEYTFLLPHVRPSALTRCHDERVQEFALNVVRHLYRVANWRSARSLAEEFRQSWTAVSGDRSPFVLRLHRHLGNVLWQLGANKESFDLNDKTFDLMREVFGNEHEETLRISLTYAANLRAQGRFQDAMEQDAASLAALEARYGVRDQTTLRAINNLALDHALLSRYDTALELQTLAYLEQSSARHGVNKWDVQSTWNNLARVVRLSGQHQQACDLGEEAYAYGMRELKIEHPLTLATARDLSIAKRRVGDLDGAYELIQDAHTRLNKLYGPDSPETMAAAVALSNTLRQLNRLEEAMALARDAHQRYKQTYGDRHPFTYGCQLNLALLYRLRGDVKKARELDEQTYEGMLDQFGAAHVYTFSSTINLAGDLAELGEHERACELGRQTLTGVRDFVGPANGLSLSAAINLSIDLRAIGQIDEATELYGQTMAAYETTLSPTHPERLHAAEGKRFNWDFDSYSL</sequence>
<dbReference type="SUPFAM" id="SSF52540">
    <property type="entry name" value="P-loop containing nucleoside triphosphate hydrolases"/>
    <property type="match status" value="1"/>
</dbReference>
<keyword evidence="5" id="KW-1185">Reference proteome</keyword>
<proteinExistence type="predicted"/>
<organism evidence="4 5">
    <name type="scientific">Nonomuraea fuscirosea</name>
    <dbReference type="NCBI Taxonomy" id="1291556"/>
    <lineage>
        <taxon>Bacteria</taxon>
        <taxon>Bacillati</taxon>
        <taxon>Actinomycetota</taxon>
        <taxon>Actinomycetes</taxon>
        <taxon>Streptosporangiales</taxon>
        <taxon>Streptosporangiaceae</taxon>
        <taxon>Nonomuraea</taxon>
    </lineage>
</organism>
<evidence type="ECO:0000259" key="3">
    <source>
        <dbReference type="Pfam" id="PF25000"/>
    </source>
</evidence>
<dbReference type="Gene3D" id="3.40.50.300">
    <property type="entry name" value="P-loop containing nucleotide triphosphate hydrolases"/>
    <property type="match status" value="1"/>
</dbReference>
<dbReference type="InterPro" id="IPR002182">
    <property type="entry name" value="NB-ARC"/>
</dbReference>
<dbReference type="Pfam" id="PF00931">
    <property type="entry name" value="NB-ARC"/>
    <property type="match status" value="1"/>
</dbReference>
<dbReference type="SUPFAM" id="SSF48452">
    <property type="entry name" value="TPR-like"/>
    <property type="match status" value="2"/>
</dbReference>
<dbReference type="InterPro" id="IPR056681">
    <property type="entry name" value="DUF7779"/>
</dbReference>
<dbReference type="Proteomes" id="UP000238312">
    <property type="component" value="Unassembled WGS sequence"/>
</dbReference>
<feature type="domain" description="NB-ARC" evidence="2">
    <location>
        <begin position="34"/>
        <end position="181"/>
    </location>
</feature>
<dbReference type="InterPro" id="IPR053137">
    <property type="entry name" value="NLR-like"/>
</dbReference>
<reference evidence="4 5" key="1">
    <citation type="submission" date="2018-03" db="EMBL/GenBank/DDBJ databases">
        <title>Genomic Encyclopedia of Type Strains, Phase III (KMG-III): the genomes of soil and plant-associated and newly described type strains.</title>
        <authorList>
            <person name="Whitman W."/>
        </authorList>
    </citation>
    <scope>NUCLEOTIDE SEQUENCE [LARGE SCALE GENOMIC DNA]</scope>
    <source>
        <strain evidence="4 5">CGMCC 4.7104</strain>
    </source>
</reference>
<dbReference type="Gene3D" id="1.25.40.10">
    <property type="entry name" value="Tetratricopeptide repeat domain"/>
    <property type="match status" value="3"/>
</dbReference>
<protein>
    <submittedName>
        <fullName evidence="4">Tetratricopeptide repeat protein</fullName>
    </submittedName>
</protein>